<reference evidence="1 2" key="1">
    <citation type="journal article" date="2021" name="Nat. Commun.">
        <title>Genetic determinants of endophytism in the Arabidopsis root mycobiome.</title>
        <authorList>
            <person name="Mesny F."/>
            <person name="Miyauchi S."/>
            <person name="Thiergart T."/>
            <person name="Pickel B."/>
            <person name="Atanasova L."/>
            <person name="Karlsson M."/>
            <person name="Huettel B."/>
            <person name="Barry K.W."/>
            <person name="Haridas S."/>
            <person name="Chen C."/>
            <person name="Bauer D."/>
            <person name="Andreopoulos W."/>
            <person name="Pangilinan J."/>
            <person name="LaButti K."/>
            <person name="Riley R."/>
            <person name="Lipzen A."/>
            <person name="Clum A."/>
            <person name="Drula E."/>
            <person name="Henrissat B."/>
            <person name="Kohler A."/>
            <person name="Grigoriev I.V."/>
            <person name="Martin F.M."/>
            <person name="Hacquard S."/>
        </authorList>
    </citation>
    <scope>NUCLEOTIDE SEQUENCE [LARGE SCALE GENOMIC DNA]</scope>
    <source>
        <strain evidence="1 2">MPI-CAGE-CH-0241</strain>
    </source>
</reference>
<sequence>MNMSMSVSACFVSKLNLLGFDEHFLSSFRLINFLRKAHRSPSARLISSAPKESSPGWTQATTTTIRQRKLMIVMKSQLSENYRFEKEKTLFGSLVPLNCLGESSMEGGRPGSFVRMGHDHGGGFKSDKDIVMTMDFGIHRLISSPDFIPYDLSVSSLSWLPTIAVPFDSSDDKPSCGLGRSETRHMDTLGKASVFAHRQ</sequence>
<dbReference type="EMBL" id="JAGPYM010000002">
    <property type="protein sequence ID" value="KAH6898129.1"/>
    <property type="molecule type" value="Genomic_DNA"/>
</dbReference>
<comment type="caution">
    <text evidence="1">The sequence shown here is derived from an EMBL/GenBank/DDBJ whole genome shotgun (WGS) entry which is preliminary data.</text>
</comment>
<organism evidence="1 2">
    <name type="scientific">Thelonectria olida</name>
    <dbReference type="NCBI Taxonomy" id="1576542"/>
    <lineage>
        <taxon>Eukaryota</taxon>
        <taxon>Fungi</taxon>
        <taxon>Dikarya</taxon>
        <taxon>Ascomycota</taxon>
        <taxon>Pezizomycotina</taxon>
        <taxon>Sordariomycetes</taxon>
        <taxon>Hypocreomycetidae</taxon>
        <taxon>Hypocreales</taxon>
        <taxon>Nectriaceae</taxon>
        <taxon>Thelonectria</taxon>
    </lineage>
</organism>
<dbReference type="Proteomes" id="UP000777438">
    <property type="component" value="Unassembled WGS sequence"/>
</dbReference>
<proteinExistence type="predicted"/>
<name>A0A9P9AVY5_9HYPO</name>
<evidence type="ECO:0000313" key="2">
    <source>
        <dbReference type="Proteomes" id="UP000777438"/>
    </source>
</evidence>
<gene>
    <name evidence="1" type="ORF">B0T10DRAFT_100158</name>
</gene>
<keyword evidence="2" id="KW-1185">Reference proteome</keyword>
<accession>A0A9P9AVY5</accession>
<protein>
    <submittedName>
        <fullName evidence="1">Uncharacterized protein</fullName>
    </submittedName>
</protein>
<evidence type="ECO:0000313" key="1">
    <source>
        <dbReference type="EMBL" id="KAH6898129.1"/>
    </source>
</evidence>
<dbReference type="AlphaFoldDB" id="A0A9P9AVY5"/>